<dbReference type="GO" id="GO:0005509">
    <property type="term" value="F:calcium ion binding"/>
    <property type="evidence" value="ECO:0007669"/>
    <property type="project" value="InterPro"/>
</dbReference>
<dbReference type="SUPFAM" id="SSF49313">
    <property type="entry name" value="Cadherin-like"/>
    <property type="match status" value="1"/>
</dbReference>
<proteinExistence type="predicted"/>
<feature type="domain" description="Dystroglycan-type cadherin-like" evidence="2">
    <location>
        <begin position="113"/>
        <end position="205"/>
    </location>
</feature>
<accession>A0A2T2YDC8</accession>
<feature type="transmembrane region" description="Helical" evidence="1">
    <location>
        <begin position="7"/>
        <end position="30"/>
    </location>
</feature>
<dbReference type="Pfam" id="PF05345">
    <property type="entry name" value="He_PIG"/>
    <property type="match status" value="1"/>
</dbReference>
<dbReference type="InterPro" id="IPR006644">
    <property type="entry name" value="Cadg"/>
</dbReference>
<dbReference type="EMBL" id="PYFT01000001">
    <property type="protein sequence ID" value="PSR53458.1"/>
    <property type="molecule type" value="Genomic_DNA"/>
</dbReference>
<evidence type="ECO:0000313" key="3">
    <source>
        <dbReference type="EMBL" id="PSR53458.1"/>
    </source>
</evidence>
<keyword evidence="1" id="KW-1133">Transmembrane helix</keyword>
<dbReference type="InterPro" id="IPR024749">
    <property type="entry name" value="Collagen-bd_put"/>
</dbReference>
<dbReference type="InterPro" id="IPR013783">
    <property type="entry name" value="Ig-like_fold"/>
</dbReference>
<evidence type="ECO:0000313" key="4">
    <source>
        <dbReference type="Proteomes" id="UP000240357"/>
    </source>
</evidence>
<dbReference type="OrthoDB" id="571052at2"/>
<keyword evidence="4" id="KW-1185">Reference proteome</keyword>
<organism evidence="3 4">
    <name type="scientific">Adhaeribacter arboris</name>
    <dbReference type="NCBI Taxonomy" id="2072846"/>
    <lineage>
        <taxon>Bacteria</taxon>
        <taxon>Pseudomonadati</taxon>
        <taxon>Bacteroidota</taxon>
        <taxon>Cytophagia</taxon>
        <taxon>Cytophagales</taxon>
        <taxon>Hymenobacteraceae</taxon>
        <taxon>Adhaeribacter</taxon>
    </lineage>
</organism>
<dbReference type="Proteomes" id="UP000240357">
    <property type="component" value="Unassembled WGS sequence"/>
</dbReference>
<dbReference type="Gene3D" id="3.20.20.80">
    <property type="entry name" value="Glycosidases"/>
    <property type="match status" value="1"/>
</dbReference>
<comment type="caution">
    <text evidence="3">The sequence shown here is derived from an EMBL/GenBank/DDBJ whole genome shotgun (WGS) entry which is preliminary data.</text>
</comment>
<keyword evidence="1" id="KW-0812">Transmembrane</keyword>
<dbReference type="InterPro" id="IPR026444">
    <property type="entry name" value="Secre_tail"/>
</dbReference>
<dbReference type="SMART" id="SM00736">
    <property type="entry name" value="CADG"/>
    <property type="match status" value="1"/>
</dbReference>
<dbReference type="AlphaFoldDB" id="A0A2T2YDC8"/>
<dbReference type="Pfam" id="PF18962">
    <property type="entry name" value="Por_Secre_tail"/>
    <property type="match status" value="1"/>
</dbReference>
<sequence>MQKMNTAYLSLVFGFIVKWCFMFLIGILPLTQGNASTPLPKTSTFIRANNAREAIILAKEQVVSFSHVNADIDQPIQTLNHGAIHHLEALPTKNVNIKANIPPNSPPDVVRPPTNQALITEKFFSFSAGQYTDPDASDTLSFRATLADKSHLPAWLKFNAGTLTFSGTAPAIETDLTVLVTVTDKDQASVTINFRILVRRPTPPVISGELKKWHKITLTFNGPSASETDVVNPFLNYRLNVVFSKGSRKLVVPGYYAADGNAGESSTTNGAKWRVHFSPDETGKWTYRASFREGKNVAVSSAVNAGSAVAFDGVTGSFTVAPTNKTGSDLRAQGRLRYVGQHYLQFAETGKYFLKGGADSPENFLAYQEFDNTYSQNPAADYTKTYGSHLTDWQPGDPTWQAGKGKGIIGALNYLAGKGMNTVYFLTLNVNGDGKDVWPWTLPTEMVRYDVSKLDQWEIVFSHMDKLGLMLHVVTQEQENDQLLDNGELGTQRKLYYRELIARFGHHLAITWNLGEESTNTDAQRKAFSQYIRQLDPYKSPINVHSHPAQRAAVYTPLLGYTPLEGPSLQIVHPEDTHAETLYWLDQSAKSGHKWIVTLDEIGPSTTGVKPDAADYDHDLVRKHALWGNLMAGGGGVEWYFGYRYPNSDLTAQDWRSRDQMWNLTRFALQFFKQYLPFWQMHSADNLTADPNDYCLSLAGKIYAVYLPQGGGTTLNLGKNTGKYLVQWYNPRLGGALQTGSVRQITGPGIKSLGLPPEKNKQDWVCFITNASSTTNNEVATMYNSLNPASTNALAETFFTVYPNPIQNQITIQANQPVALPVEVILRDSKGKLVIRSLFDKAEFSTAQVNTHQLKPGIYYLQINYGTKFFTQKLVKYDK</sequence>
<evidence type="ECO:0000256" key="1">
    <source>
        <dbReference type="SAM" id="Phobius"/>
    </source>
</evidence>
<dbReference type="InterPro" id="IPR032260">
    <property type="entry name" value="DUF5060"/>
</dbReference>
<reference evidence="3 4" key="1">
    <citation type="submission" date="2018-03" db="EMBL/GenBank/DDBJ databases">
        <title>Adhaeribacter sp. HMF7605 Genome sequencing and assembly.</title>
        <authorList>
            <person name="Kang H."/>
            <person name="Kang J."/>
            <person name="Cha I."/>
            <person name="Kim H."/>
            <person name="Joh K."/>
        </authorList>
    </citation>
    <scope>NUCLEOTIDE SEQUENCE [LARGE SCALE GENOMIC DNA]</scope>
    <source>
        <strain evidence="3 4">HMF7605</strain>
    </source>
</reference>
<protein>
    <recommendedName>
        <fullName evidence="2">Dystroglycan-type cadherin-like domain-containing protein</fullName>
    </recommendedName>
</protein>
<gene>
    <name evidence="3" type="ORF">AHMF7605_07925</name>
</gene>
<evidence type="ECO:0000259" key="2">
    <source>
        <dbReference type="SMART" id="SM00736"/>
    </source>
</evidence>
<dbReference type="Pfam" id="PF12904">
    <property type="entry name" value="Collagen_bind_2"/>
    <property type="match status" value="1"/>
</dbReference>
<dbReference type="GO" id="GO:0016020">
    <property type="term" value="C:membrane"/>
    <property type="evidence" value="ECO:0007669"/>
    <property type="project" value="InterPro"/>
</dbReference>
<dbReference type="Gene3D" id="2.60.40.10">
    <property type="entry name" value="Immunoglobulins"/>
    <property type="match status" value="2"/>
</dbReference>
<dbReference type="NCBIfam" id="TIGR04183">
    <property type="entry name" value="Por_Secre_tail"/>
    <property type="match status" value="1"/>
</dbReference>
<dbReference type="InterPro" id="IPR015919">
    <property type="entry name" value="Cadherin-like_sf"/>
</dbReference>
<name>A0A2T2YDC8_9BACT</name>
<dbReference type="RefSeq" id="WP_106928105.1">
    <property type="nucleotide sequence ID" value="NZ_PYFT01000001.1"/>
</dbReference>
<dbReference type="Pfam" id="PF16586">
    <property type="entry name" value="DUF5060"/>
    <property type="match status" value="1"/>
</dbReference>
<keyword evidence="1" id="KW-0472">Membrane</keyword>